<dbReference type="VEuPathDB" id="FungiDB:AeMF1_020511"/>
<dbReference type="SUPFAM" id="SSF46689">
    <property type="entry name" value="Homeodomain-like"/>
    <property type="match status" value="1"/>
</dbReference>
<sequence length="433" mass="48131">MWQQNIKPGVISSTTGIPMRTLSRYALSWKSGQDARTQMGPQRSLPIALESDLVSWIISMQASGFPVTRYYIILKACVMCRVLSIPYVTDGWYNRFIARHPILTTRTAQVISRVRNATDINDISNLFNVMLDHVITYKMDATRVFNMDESGYLTHSKSKRVVAVKGSSNVWSNTLSAAFHMTYVACVSAAGFVVPPLFIIPGQRVNMQVVEALGPTYVVASESGFINRTIFQLWLAMFAASGPASVDRPLLLTLDGCGGHFSNEIYEEAKNLGIIIVCLPANATHLLQPLDVAVFGPLKRRIKKDMFSYMVEVNSCSLSKDVAISLARKSWDVAVTSSNCISGFKTCGLFPLSLPSMKQRYERFKHGGVKAQTKYDTSWVQNQPRIRQEILVIPPVPDKPTSRRKKTVNVRNKIATGTDIVSELSKPGLKIAR</sequence>
<feature type="domain" description="HTH CENPB-type" evidence="2">
    <location>
        <begin position="37"/>
        <end position="106"/>
    </location>
</feature>
<gene>
    <name evidence="3" type="ORF">Ae201684_013283</name>
</gene>
<dbReference type="InterPro" id="IPR009057">
    <property type="entry name" value="Homeodomain-like_sf"/>
</dbReference>
<dbReference type="Proteomes" id="UP000481153">
    <property type="component" value="Unassembled WGS sequence"/>
</dbReference>
<dbReference type="PANTHER" id="PTHR19303">
    <property type="entry name" value="TRANSPOSON"/>
    <property type="match status" value="1"/>
</dbReference>
<dbReference type="Pfam" id="PF03184">
    <property type="entry name" value="DDE_1"/>
    <property type="match status" value="1"/>
</dbReference>
<dbReference type="PROSITE" id="PS51253">
    <property type="entry name" value="HTH_CENPB"/>
    <property type="match status" value="1"/>
</dbReference>
<dbReference type="AlphaFoldDB" id="A0A6G0WNS6"/>
<dbReference type="InterPro" id="IPR004875">
    <property type="entry name" value="DDE_SF_endonuclease_dom"/>
</dbReference>
<reference evidence="3 4" key="1">
    <citation type="submission" date="2019-07" db="EMBL/GenBank/DDBJ databases">
        <title>Genomics analysis of Aphanomyces spp. identifies a new class of oomycete effector associated with host adaptation.</title>
        <authorList>
            <person name="Gaulin E."/>
        </authorList>
    </citation>
    <scope>NUCLEOTIDE SEQUENCE [LARGE SCALE GENOMIC DNA]</scope>
    <source>
        <strain evidence="3 4">ATCC 201684</strain>
    </source>
</reference>
<dbReference type="InterPro" id="IPR050863">
    <property type="entry name" value="CenT-Element_Derived"/>
</dbReference>
<keyword evidence="4" id="KW-1185">Reference proteome</keyword>
<comment type="caution">
    <text evidence="3">The sequence shown here is derived from an EMBL/GenBank/DDBJ whole genome shotgun (WGS) entry which is preliminary data.</text>
</comment>
<dbReference type="GO" id="GO:0003677">
    <property type="term" value="F:DNA binding"/>
    <property type="evidence" value="ECO:0007669"/>
    <property type="project" value="UniProtKB-KW"/>
</dbReference>
<protein>
    <recommendedName>
        <fullName evidence="2">HTH CENPB-type domain-containing protein</fullName>
    </recommendedName>
</protein>
<dbReference type="GO" id="GO:0005634">
    <property type="term" value="C:nucleus"/>
    <property type="evidence" value="ECO:0007669"/>
    <property type="project" value="TreeGrafter"/>
</dbReference>
<evidence type="ECO:0000313" key="4">
    <source>
        <dbReference type="Proteomes" id="UP000481153"/>
    </source>
</evidence>
<dbReference type="InterPro" id="IPR006600">
    <property type="entry name" value="HTH_CenpB_DNA-bd_dom"/>
</dbReference>
<organism evidence="3 4">
    <name type="scientific">Aphanomyces euteiches</name>
    <dbReference type="NCBI Taxonomy" id="100861"/>
    <lineage>
        <taxon>Eukaryota</taxon>
        <taxon>Sar</taxon>
        <taxon>Stramenopiles</taxon>
        <taxon>Oomycota</taxon>
        <taxon>Saprolegniomycetes</taxon>
        <taxon>Saprolegniales</taxon>
        <taxon>Verrucalvaceae</taxon>
        <taxon>Aphanomyces</taxon>
    </lineage>
</organism>
<evidence type="ECO:0000259" key="2">
    <source>
        <dbReference type="PROSITE" id="PS51253"/>
    </source>
</evidence>
<proteinExistence type="predicted"/>
<evidence type="ECO:0000313" key="3">
    <source>
        <dbReference type="EMBL" id="KAF0728982.1"/>
    </source>
</evidence>
<evidence type="ECO:0000256" key="1">
    <source>
        <dbReference type="ARBA" id="ARBA00023125"/>
    </source>
</evidence>
<accession>A0A6G0WNS6</accession>
<dbReference type="PANTHER" id="PTHR19303:SF57">
    <property type="entry name" value="HTH CENPB-TYPE DOMAIN-CONTAINING PROTEIN"/>
    <property type="match status" value="1"/>
</dbReference>
<keyword evidence="1" id="KW-0238">DNA-binding</keyword>
<dbReference type="Pfam" id="PF03221">
    <property type="entry name" value="HTH_Tnp_Tc5"/>
    <property type="match status" value="1"/>
</dbReference>
<dbReference type="EMBL" id="VJMJ01000170">
    <property type="protein sequence ID" value="KAF0728982.1"/>
    <property type="molecule type" value="Genomic_DNA"/>
</dbReference>
<name>A0A6G0WNS6_9STRA</name>